<accession>A0A2J0LEZ2</accession>
<evidence type="ECO:0000256" key="3">
    <source>
        <dbReference type="SAM" id="Coils"/>
    </source>
</evidence>
<dbReference type="InterPro" id="IPR038109">
    <property type="entry name" value="DNA_bind_recomb_sf"/>
</dbReference>
<dbReference type="AlphaFoldDB" id="A0A2J0LEZ2"/>
<dbReference type="GO" id="GO:0003677">
    <property type="term" value="F:DNA binding"/>
    <property type="evidence" value="ECO:0007669"/>
    <property type="project" value="UniProtKB-KW"/>
</dbReference>
<gene>
    <name evidence="5" type="ORF">COW11_03395</name>
</gene>
<name>A0A2J0LEZ2_9BACT</name>
<organism evidence="5 6">
    <name type="scientific">Candidatus Taenaricola geysiri</name>
    <dbReference type="NCBI Taxonomy" id="1974752"/>
    <lineage>
        <taxon>Bacteria</taxon>
        <taxon>Pseudomonadati</taxon>
        <taxon>Candidatus Omnitrophota</taxon>
        <taxon>Candidatus Taenaricola</taxon>
    </lineage>
</organism>
<evidence type="ECO:0000313" key="5">
    <source>
        <dbReference type="EMBL" id="PIW66412.1"/>
    </source>
</evidence>
<comment type="caution">
    <text evidence="5">The sequence shown here is derived from an EMBL/GenBank/DDBJ whole genome shotgun (WGS) entry which is preliminary data.</text>
</comment>
<keyword evidence="1" id="KW-0238">DNA-binding</keyword>
<dbReference type="EMBL" id="PFGP01000081">
    <property type="protein sequence ID" value="PIW66412.1"/>
    <property type="molecule type" value="Genomic_DNA"/>
</dbReference>
<keyword evidence="3" id="KW-0175">Coiled coil</keyword>
<proteinExistence type="predicted"/>
<dbReference type="Pfam" id="PF13408">
    <property type="entry name" value="Zn_ribbon_recom"/>
    <property type="match status" value="1"/>
</dbReference>
<evidence type="ECO:0000313" key="6">
    <source>
        <dbReference type="Proteomes" id="UP000231267"/>
    </source>
</evidence>
<evidence type="ECO:0000256" key="1">
    <source>
        <dbReference type="ARBA" id="ARBA00023125"/>
    </source>
</evidence>
<dbReference type="Gene3D" id="3.90.1750.20">
    <property type="entry name" value="Putative Large Serine Recombinase, Chain B, Domain 2"/>
    <property type="match status" value="1"/>
</dbReference>
<dbReference type="PANTHER" id="PTHR30461:SF2">
    <property type="entry name" value="SERINE RECOMBINASE PINE-RELATED"/>
    <property type="match status" value="1"/>
</dbReference>
<evidence type="ECO:0000256" key="2">
    <source>
        <dbReference type="ARBA" id="ARBA00023172"/>
    </source>
</evidence>
<feature type="domain" description="Recombinase zinc beta ribbon" evidence="4">
    <location>
        <begin position="68"/>
        <end position="123"/>
    </location>
</feature>
<dbReference type="InterPro" id="IPR050639">
    <property type="entry name" value="SSR_resolvase"/>
</dbReference>
<reference evidence="5 6" key="1">
    <citation type="submission" date="2017-09" db="EMBL/GenBank/DDBJ databases">
        <title>Depth-based differentiation of microbial function through sediment-hosted aquifers and enrichment of novel symbionts in the deep terrestrial subsurface.</title>
        <authorList>
            <person name="Probst A.J."/>
            <person name="Ladd B."/>
            <person name="Jarett J.K."/>
            <person name="Geller-Mcgrath D.E."/>
            <person name="Sieber C.M."/>
            <person name="Emerson J.B."/>
            <person name="Anantharaman K."/>
            <person name="Thomas B.C."/>
            <person name="Malmstrom R."/>
            <person name="Stieglmeier M."/>
            <person name="Klingl A."/>
            <person name="Woyke T."/>
            <person name="Ryan C.M."/>
            <person name="Banfield J.F."/>
        </authorList>
    </citation>
    <scope>NUCLEOTIDE SEQUENCE [LARGE SCALE GENOMIC DNA]</scope>
    <source>
        <strain evidence="5">CG12_big_fil_rev_8_21_14_0_65_43_15</strain>
    </source>
</reference>
<dbReference type="PANTHER" id="PTHR30461">
    <property type="entry name" value="DNA-INVERTASE FROM LAMBDOID PROPHAGE"/>
    <property type="match status" value="1"/>
</dbReference>
<feature type="coiled-coil region" evidence="3">
    <location>
        <begin position="154"/>
        <end position="208"/>
    </location>
</feature>
<sequence>MTGRIKKVPRPKEEQMPIFRDDLIIIDKETWQKAQKRWSEIEGTWPVRKKKKVFYQQKSYIHTSPSHLFSGLMKCNACGSAIVLISGKGTGYYGCYNARRKTCNNTLLIPRKRVEEIIINELKEKLLTVENLEYVYKNVEKLAAEGFNEVPELVKKKRAQYEKLQQEIENYLNFIKVGNLSKAVSGALTEAEKKNEDLKQEIGSLEFHKENSFKAPPKEWINHKLENLRETLNKDTVSSALALLKELLAPISLEPVLTKENDFYQLFDWDEKEFKPYYVAHTKIRTLALLDEEKKGSNWYHWRRREDSNP</sequence>
<dbReference type="InterPro" id="IPR025827">
    <property type="entry name" value="Zn_ribbon_recom_dom"/>
</dbReference>
<dbReference type="GO" id="GO:0000150">
    <property type="term" value="F:DNA strand exchange activity"/>
    <property type="evidence" value="ECO:0007669"/>
    <property type="project" value="TreeGrafter"/>
</dbReference>
<keyword evidence="2" id="KW-0233">DNA recombination</keyword>
<protein>
    <recommendedName>
        <fullName evidence="4">Recombinase zinc beta ribbon domain-containing protein</fullName>
    </recommendedName>
</protein>
<dbReference type="Proteomes" id="UP000231267">
    <property type="component" value="Unassembled WGS sequence"/>
</dbReference>
<evidence type="ECO:0000259" key="4">
    <source>
        <dbReference type="Pfam" id="PF13408"/>
    </source>
</evidence>